<dbReference type="PROSITE" id="PS50109">
    <property type="entry name" value="HIS_KIN"/>
    <property type="match status" value="1"/>
</dbReference>
<dbReference type="InterPro" id="IPR003594">
    <property type="entry name" value="HATPase_dom"/>
</dbReference>
<dbReference type="SUPFAM" id="SSF47384">
    <property type="entry name" value="Homodimeric domain of signal transducing histidine kinase"/>
    <property type="match status" value="1"/>
</dbReference>
<feature type="coiled-coil region" evidence="6">
    <location>
        <begin position="78"/>
        <end position="105"/>
    </location>
</feature>
<dbReference type="Proteomes" id="UP001597532">
    <property type="component" value="Unassembled WGS sequence"/>
</dbReference>
<accession>A0ABW5VAU2</accession>
<keyword evidence="3" id="KW-0597">Phosphoprotein</keyword>
<dbReference type="InterPro" id="IPR005467">
    <property type="entry name" value="His_kinase_dom"/>
</dbReference>
<dbReference type="Pfam" id="PF00512">
    <property type="entry name" value="HisKA"/>
    <property type="match status" value="1"/>
</dbReference>
<dbReference type="InterPro" id="IPR004358">
    <property type="entry name" value="Sig_transdc_His_kin-like_C"/>
</dbReference>
<comment type="caution">
    <text evidence="8">The sequence shown here is derived from an EMBL/GenBank/DDBJ whole genome shotgun (WGS) entry which is preliminary data.</text>
</comment>
<gene>
    <name evidence="8" type="ORF">ACFS1K_03325</name>
</gene>
<keyword evidence="6" id="KW-0175">Coiled coil</keyword>
<evidence type="ECO:0000259" key="7">
    <source>
        <dbReference type="PROSITE" id="PS50109"/>
    </source>
</evidence>
<proteinExistence type="predicted"/>
<keyword evidence="8" id="KW-0547">Nucleotide-binding</keyword>
<dbReference type="RefSeq" id="WP_251806810.1">
    <property type="nucleotide sequence ID" value="NZ_CP166679.1"/>
</dbReference>
<dbReference type="Gene3D" id="3.30.565.10">
    <property type="entry name" value="Histidine kinase-like ATPase, C-terminal domain"/>
    <property type="match status" value="1"/>
</dbReference>
<reference evidence="9" key="1">
    <citation type="journal article" date="2019" name="Int. J. Syst. Evol. Microbiol.">
        <title>The Global Catalogue of Microorganisms (GCM) 10K type strain sequencing project: providing services to taxonomists for standard genome sequencing and annotation.</title>
        <authorList>
            <consortium name="The Broad Institute Genomics Platform"/>
            <consortium name="The Broad Institute Genome Sequencing Center for Infectious Disease"/>
            <person name="Wu L."/>
            <person name="Ma J."/>
        </authorList>
    </citation>
    <scope>NUCLEOTIDE SEQUENCE [LARGE SCALE GENOMIC DNA]</scope>
    <source>
        <strain evidence="9">KCTC 52924</strain>
    </source>
</reference>
<dbReference type="SUPFAM" id="SSF55874">
    <property type="entry name" value="ATPase domain of HSP90 chaperone/DNA topoisomerase II/histidine kinase"/>
    <property type="match status" value="1"/>
</dbReference>
<dbReference type="PANTHER" id="PTHR42878:SF15">
    <property type="entry name" value="BACTERIOPHYTOCHROME"/>
    <property type="match status" value="1"/>
</dbReference>
<dbReference type="PANTHER" id="PTHR42878">
    <property type="entry name" value="TWO-COMPONENT HISTIDINE KINASE"/>
    <property type="match status" value="1"/>
</dbReference>
<dbReference type="InterPro" id="IPR036097">
    <property type="entry name" value="HisK_dim/P_sf"/>
</dbReference>
<protein>
    <recommendedName>
        <fullName evidence="2">histidine kinase</fullName>
        <ecNumber evidence="2">2.7.13.3</ecNumber>
    </recommendedName>
</protein>
<organism evidence="8 9">
    <name type="scientific">Arenibacter antarcticus</name>
    <dbReference type="NCBI Taxonomy" id="2040469"/>
    <lineage>
        <taxon>Bacteria</taxon>
        <taxon>Pseudomonadati</taxon>
        <taxon>Bacteroidota</taxon>
        <taxon>Flavobacteriia</taxon>
        <taxon>Flavobacteriales</taxon>
        <taxon>Flavobacteriaceae</taxon>
        <taxon>Arenibacter</taxon>
    </lineage>
</organism>
<dbReference type="SMART" id="SM00387">
    <property type="entry name" value="HATPase_c"/>
    <property type="match status" value="1"/>
</dbReference>
<dbReference type="InterPro" id="IPR050351">
    <property type="entry name" value="BphY/WalK/GraS-like"/>
</dbReference>
<evidence type="ECO:0000256" key="5">
    <source>
        <dbReference type="ARBA" id="ARBA00022777"/>
    </source>
</evidence>
<keyword evidence="4" id="KW-0808">Transferase</keyword>
<dbReference type="SMART" id="SM00388">
    <property type="entry name" value="HisKA"/>
    <property type="match status" value="1"/>
</dbReference>
<dbReference type="EC" id="2.7.13.3" evidence="2"/>
<comment type="catalytic activity">
    <reaction evidence="1">
        <text>ATP + protein L-histidine = ADP + protein N-phospho-L-histidine.</text>
        <dbReference type="EC" id="2.7.13.3"/>
    </reaction>
</comment>
<evidence type="ECO:0000256" key="1">
    <source>
        <dbReference type="ARBA" id="ARBA00000085"/>
    </source>
</evidence>
<keyword evidence="9" id="KW-1185">Reference proteome</keyword>
<name>A0ABW5VAU2_9FLAO</name>
<dbReference type="PRINTS" id="PR00344">
    <property type="entry name" value="BCTRLSENSOR"/>
</dbReference>
<dbReference type="EMBL" id="JBHUOK010000004">
    <property type="protein sequence ID" value="MFD2788788.1"/>
    <property type="molecule type" value="Genomic_DNA"/>
</dbReference>
<evidence type="ECO:0000313" key="8">
    <source>
        <dbReference type="EMBL" id="MFD2788788.1"/>
    </source>
</evidence>
<evidence type="ECO:0000256" key="6">
    <source>
        <dbReference type="SAM" id="Coils"/>
    </source>
</evidence>
<keyword evidence="5" id="KW-0418">Kinase</keyword>
<dbReference type="InterPro" id="IPR036890">
    <property type="entry name" value="HATPase_C_sf"/>
</dbReference>
<dbReference type="Gene3D" id="1.10.287.130">
    <property type="match status" value="1"/>
</dbReference>
<feature type="domain" description="Histidine kinase" evidence="7">
    <location>
        <begin position="166"/>
        <end position="393"/>
    </location>
</feature>
<dbReference type="CDD" id="cd00082">
    <property type="entry name" value="HisKA"/>
    <property type="match status" value="1"/>
</dbReference>
<evidence type="ECO:0000313" key="9">
    <source>
        <dbReference type="Proteomes" id="UP001597532"/>
    </source>
</evidence>
<dbReference type="GO" id="GO:0005524">
    <property type="term" value="F:ATP binding"/>
    <property type="evidence" value="ECO:0007669"/>
    <property type="project" value="UniProtKB-KW"/>
</dbReference>
<keyword evidence="8" id="KW-0067">ATP-binding</keyword>
<dbReference type="InterPro" id="IPR003661">
    <property type="entry name" value="HisK_dim/P_dom"/>
</dbReference>
<evidence type="ECO:0000256" key="3">
    <source>
        <dbReference type="ARBA" id="ARBA00022553"/>
    </source>
</evidence>
<evidence type="ECO:0000256" key="2">
    <source>
        <dbReference type="ARBA" id="ARBA00012438"/>
    </source>
</evidence>
<evidence type="ECO:0000256" key="4">
    <source>
        <dbReference type="ARBA" id="ARBA00022679"/>
    </source>
</evidence>
<sequence length="395" mass="44833">MIENKLLNALKAIAFHTTEKKKRAAELVIANKELAFQNEEKEKRAAELVIANKELVFQNQEKEKRAAELTVANKELVFQNEEKEKRAAELTIANKELAFQNQEKEKRAAELVIANKELAFQNEEKEKRAAELVIANKELVFENEEKEKRATELIIANKELESFTYISSHDLQEPLRKIQIFSGRLIDDESQNLSEKGKSYIMGMRDASTRMQTLIRDLLAYSRTTTSERKFITTSLNTVIESVKNDFTETIVKNNAIIKVEGDCDVQVIPFQFHQLIQNIIGNALKFSKPNLPPLIIVKSELVKSSEVNSEKQLSAESYCHITITDNGIGFEPEYNDYIFELFKRLHNKEQISGTGIGLAIAKKIAENHKGIITATSEVNKGATFDIYIPSSLPL</sequence>
<dbReference type="Pfam" id="PF02518">
    <property type="entry name" value="HATPase_c"/>
    <property type="match status" value="1"/>
</dbReference>